<proteinExistence type="predicted"/>
<dbReference type="NCBIfam" id="NF047539">
    <property type="entry name" value="XAC2610_fam"/>
    <property type="match status" value="1"/>
</dbReference>
<keyword evidence="2" id="KW-1185">Reference proteome</keyword>
<sequence length="363" mass="41675">MHLQNTLFFAVIFAIAVGCSHVSSEYGILVAHTSEKYLEAGVPVCYLNGQGDTIVPYGKYKFCQTDTIRNIGFVYENGQNGRIVCIDNKGKKLFYVFKYDNGPDYIREGLFRIMDENGLIGFADSLGNVAIEPQFKFATPFEDGKSQMATNGEADSDREFCFWKSDEWQLIDHKGNRVMRYSGIRSGTDSLKGLQIAIFNAQEKVVQEISYSYPPDIEFANNLNVRIDLQDVNFDGKDDILINLGRYGNQMVQYYDCYMWNEKEKQYCKDESFKQIESPQINRRRQCVFSLSRVSAASYCYKRFEFIDGRFVNVATLTQIFKSSEQPPLFTEKQYVEGKGMVTLHENVVEDEISSDWVSIILK</sequence>
<protein>
    <submittedName>
        <fullName evidence="1">Uncharacterized protein</fullName>
    </submittedName>
</protein>
<dbReference type="Proteomes" id="UP000594042">
    <property type="component" value="Chromosome"/>
</dbReference>
<dbReference type="EMBL" id="AP023322">
    <property type="protein sequence ID" value="BCI61672.1"/>
    <property type="molecule type" value="Genomic_DNA"/>
</dbReference>
<accession>A0A7G1HSG2</accession>
<dbReference type="InterPro" id="IPR058087">
    <property type="entry name" value="XAC2610_dom"/>
</dbReference>
<evidence type="ECO:0000313" key="1">
    <source>
        <dbReference type="EMBL" id="BCI61672.1"/>
    </source>
</evidence>
<evidence type="ECO:0000313" key="2">
    <source>
        <dbReference type="Proteomes" id="UP000594042"/>
    </source>
</evidence>
<name>A0A7G1HSG2_9BACT</name>
<dbReference type="KEGG" id="copr:Cop2CBH44_00250"/>
<reference evidence="2" key="1">
    <citation type="submission" date="2020-07" db="EMBL/GenBank/DDBJ databases">
        <title>Complete genome sequencing of Coprobacter sp. strain 2CBH44.</title>
        <authorList>
            <person name="Sakamoto M."/>
            <person name="Murakami T."/>
            <person name="Mori H."/>
        </authorList>
    </citation>
    <scope>NUCLEOTIDE SEQUENCE [LARGE SCALE GENOMIC DNA]</scope>
    <source>
        <strain evidence="2">2CBH44</strain>
    </source>
</reference>
<dbReference type="AlphaFoldDB" id="A0A7G1HSG2"/>
<organism evidence="1 2">
    <name type="scientific">Coprobacter secundus subsp. similis</name>
    <dbReference type="NCBI Taxonomy" id="2751153"/>
    <lineage>
        <taxon>Bacteria</taxon>
        <taxon>Pseudomonadati</taxon>
        <taxon>Bacteroidota</taxon>
        <taxon>Bacteroidia</taxon>
        <taxon>Bacteroidales</taxon>
        <taxon>Barnesiellaceae</taxon>
        <taxon>Coprobacter</taxon>
    </lineage>
</organism>
<gene>
    <name evidence="1" type="ORF">Cop2CBH44_00250</name>
</gene>